<dbReference type="Proteomes" id="UP001055879">
    <property type="component" value="Linkage Group LG07"/>
</dbReference>
<comment type="caution">
    <text evidence="1">The sequence shown here is derived from an EMBL/GenBank/DDBJ whole genome shotgun (WGS) entry which is preliminary data.</text>
</comment>
<evidence type="ECO:0000313" key="2">
    <source>
        <dbReference type="Proteomes" id="UP001055879"/>
    </source>
</evidence>
<accession>A0ACB9AXZ3</accession>
<sequence>MMIPLNKCKLIDKYLFYYEDHLDAKLIQEMHIFKDAFKGGVLGPTNCDGEGGQWERELARRGTTWEHGYRVHQKGVACDGLAIN</sequence>
<proteinExistence type="predicted"/>
<reference evidence="1 2" key="2">
    <citation type="journal article" date="2022" name="Mol. Ecol. Resour.">
        <title>The genomes of chicory, endive, great burdock and yacon provide insights into Asteraceae paleo-polyploidization history and plant inulin production.</title>
        <authorList>
            <person name="Fan W."/>
            <person name="Wang S."/>
            <person name="Wang H."/>
            <person name="Wang A."/>
            <person name="Jiang F."/>
            <person name="Liu H."/>
            <person name="Zhao H."/>
            <person name="Xu D."/>
            <person name="Zhang Y."/>
        </authorList>
    </citation>
    <scope>NUCLEOTIDE SEQUENCE [LARGE SCALE GENOMIC DNA]</scope>
    <source>
        <strain evidence="2">cv. Niubang</strain>
    </source>
</reference>
<protein>
    <submittedName>
        <fullName evidence="1">Uncharacterized protein</fullName>
    </submittedName>
</protein>
<evidence type="ECO:0000313" key="1">
    <source>
        <dbReference type="EMBL" id="KAI3714688.1"/>
    </source>
</evidence>
<dbReference type="EMBL" id="CM042053">
    <property type="protein sequence ID" value="KAI3714688.1"/>
    <property type="molecule type" value="Genomic_DNA"/>
</dbReference>
<gene>
    <name evidence="1" type="ORF">L6452_21647</name>
</gene>
<name>A0ACB9AXZ3_ARCLA</name>
<keyword evidence="2" id="KW-1185">Reference proteome</keyword>
<organism evidence="1 2">
    <name type="scientific">Arctium lappa</name>
    <name type="common">Greater burdock</name>
    <name type="synonym">Lappa major</name>
    <dbReference type="NCBI Taxonomy" id="4217"/>
    <lineage>
        <taxon>Eukaryota</taxon>
        <taxon>Viridiplantae</taxon>
        <taxon>Streptophyta</taxon>
        <taxon>Embryophyta</taxon>
        <taxon>Tracheophyta</taxon>
        <taxon>Spermatophyta</taxon>
        <taxon>Magnoliopsida</taxon>
        <taxon>eudicotyledons</taxon>
        <taxon>Gunneridae</taxon>
        <taxon>Pentapetalae</taxon>
        <taxon>asterids</taxon>
        <taxon>campanulids</taxon>
        <taxon>Asterales</taxon>
        <taxon>Asteraceae</taxon>
        <taxon>Carduoideae</taxon>
        <taxon>Cardueae</taxon>
        <taxon>Arctiinae</taxon>
        <taxon>Arctium</taxon>
    </lineage>
</organism>
<reference evidence="2" key="1">
    <citation type="journal article" date="2022" name="Mol. Ecol. Resour.">
        <title>The genomes of chicory, endive, great burdock and yacon provide insights into Asteraceae palaeo-polyploidization history and plant inulin production.</title>
        <authorList>
            <person name="Fan W."/>
            <person name="Wang S."/>
            <person name="Wang H."/>
            <person name="Wang A."/>
            <person name="Jiang F."/>
            <person name="Liu H."/>
            <person name="Zhao H."/>
            <person name="Xu D."/>
            <person name="Zhang Y."/>
        </authorList>
    </citation>
    <scope>NUCLEOTIDE SEQUENCE [LARGE SCALE GENOMIC DNA]</scope>
    <source>
        <strain evidence="2">cv. Niubang</strain>
    </source>
</reference>